<gene>
    <name evidence="1" type="ORF">AALO17_05100</name>
</gene>
<dbReference type="KEGG" id="fro:AALO17_05100"/>
<evidence type="ECO:0000313" key="1">
    <source>
        <dbReference type="EMBL" id="AMK53644.1"/>
    </source>
</evidence>
<sequence length="39" mass="4479">MYGIRMVLLRDEAVFDGKEKDTLRCLFPAYFPQLARSAG</sequence>
<dbReference type="AlphaFoldDB" id="A0A140DSL7"/>
<organism evidence="1 2">
    <name type="scientific">Faecalibaculum rodentium</name>
    <dbReference type="NCBI Taxonomy" id="1702221"/>
    <lineage>
        <taxon>Bacteria</taxon>
        <taxon>Bacillati</taxon>
        <taxon>Bacillota</taxon>
        <taxon>Erysipelotrichia</taxon>
        <taxon>Erysipelotrichales</taxon>
        <taxon>Erysipelotrichaceae</taxon>
        <taxon>Faecalibaculum</taxon>
    </lineage>
</organism>
<dbReference type="EMBL" id="CP011391">
    <property type="protein sequence ID" value="AMK53644.1"/>
    <property type="molecule type" value="Genomic_DNA"/>
</dbReference>
<name>A0A140DSL7_9FIRM</name>
<protein>
    <submittedName>
        <fullName evidence="1">Uncharacterized protein</fullName>
    </submittedName>
</protein>
<accession>A0A140DSL7</accession>
<reference evidence="1 2" key="1">
    <citation type="journal article" date="2016" name="Gut Pathog.">
        <title>Whole genome sequencing of "Faecalibaculum rodentium" ALO17, isolated from C57BL/6J laboratory mouse feces.</title>
        <authorList>
            <person name="Lim S."/>
            <person name="Chang D.H."/>
            <person name="Ahn S."/>
            <person name="Kim B.C."/>
        </authorList>
    </citation>
    <scope>NUCLEOTIDE SEQUENCE [LARGE SCALE GENOMIC DNA]</scope>
    <source>
        <strain evidence="1 2">Alo17</strain>
    </source>
</reference>
<evidence type="ECO:0000313" key="2">
    <source>
        <dbReference type="Proteomes" id="UP000069771"/>
    </source>
</evidence>
<keyword evidence="2" id="KW-1185">Reference proteome</keyword>
<proteinExistence type="predicted"/>
<dbReference type="Proteomes" id="UP000069771">
    <property type="component" value="Chromosome"/>
</dbReference>